<dbReference type="RefSeq" id="WP_188670996.1">
    <property type="nucleotide sequence ID" value="NZ_BMKA01000001.1"/>
</dbReference>
<dbReference type="GO" id="GO:0008239">
    <property type="term" value="F:dipeptidyl-peptidase activity"/>
    <property type="evidence" value="ECO:0007669"/>
    <property type="project" value="InterPro"/>
</dbReference>
<dbReference type="InterPro" id="IPR008979">
    <property type="entry name" value="Galactose-bd-like_sf"/>
</dbReference>
<dbReference type="InterPro" id="IPR005674">
    <property type="entry name" value="CocE/Ser_esterase"/>
</dbReference>
<dbReference type="Gene3D" id="1.10.3020.10">
    <property type="entry name" value="alpha-amino acid ester hydrolase ( Helical cap domain)"/>
    <property type="match status" value="1"/>
</dbReference>
<protein>
    <submittedName>
        <fullName evidence="3">Hydrolase</fullName>
    </submittedName>
</protein>
<sequence length="600" mass="65394">MLKSLLIRLAALLCVIGAALVFTEQGRAVLRPVKQMLDFRAFAAELPVATKVKEHQVAMPDGVTLATDVYLPEGGAAQKPVVLVRLPYGKRVYGEALHWVRLFSANDYAVVVQDMRGRYGSGGVFAPYPNERGDGVATLDWILAQEWAQPVVGTIGCSALGETQVLLAAERHPAHRAMIPMGAGGAIGTAQGAYGFYGFFEGGILNLASGFGWFQGQGGKTGDLMQAPPLDYTEALKTLPVIGAVARYRADATDFEELLRGVDDPEIHNTWGYISDRDRFDVPTLMVDTWYDYGIGFSFQLLDMIRKGNPESRFLIAPATHCDMAGPLSSGAVGDVPVNPQQKVDLDGIYLSFMNAHLKGQAEAPQPTFQSYVLNRDDWLGSSIWPPRAAERKRFYLRGKALSEMPSSATDTRIFHSDPSNPVPTIGGAICCTGDPESRAGPLDQSPLESRDDLLIYTGESLTQPLDIAGPLRAVLHVSTDVRDTDLVVRLTDVSPDGKSVLIQEGALRLRYRNGFDTPELMQTDQIYRAEVSLRHIAYRLKSGHQLRLHVAGSSFPRLARHMNTGGDPYRESDPQIARITLHSGAGGESFVDLFTLPAP</sequence>
<organism evidence="3 4">
    <name type="scientific">Neptunicoccus cionae</name>
    <dbReference type="NCBI Taxonomy" id="2035344"/>
    <lineage>
        <taxon>Bacteria</taxon>
        <taxon>Pseudomonadati</taxon>
        <taxon>Pseudomonadota</taxon>
        <taxon>Alphaproteobacteria</taxon>
        <taxon>Rhodobacterales</taxon>
        <taxon>Paracoccaceae</taxon>
        <taxon>Neptunicoccus</taxon>
    </lineage>
</organism>
<evidence type="ECO:0000313" key="3">
    <source>
        <dbReference type="EMBL" id="GGA09785.1"/>
    </source>
</evidence>
<name>A0A916QSC2_9RHOB</name>
<gene>
    <name evidence="3" type="ORF">GCM10011498_07290</name>
</gene>
<proteinExistence type="predicted"/>
<dbReference type="NCBIfam" id="TIGR00976">
    <property type="entry name" value="CocE_NonD"/>
    <property type="match status" value="1"/>
</dbReference>
<dbReference type="InterPro" id="IPR029058">
    <property type="entry name" value="AB_hydrolase_fold"/>
</dbReference>
<accession>A0A916QSC2</accession>
<comment type="caution">
    <text evidence="3">The sequence shown here is derived from an EMBL/GenBank/DDBJ whole genome shotgun (WGS) entry which is preliminary data.</text>
</comment>
<keyword evidence="4" id="KW-1185">Reference proteome</keyword>
<dbReference type="AlphaFoldDB" id="A0A916QSC2"/>
<evidence type="ECO:0000256" key="1">
    <source>
        <dbReference type="ARBA" id="ARBA00022801"/>
    </source>
</evidence>
<dbReference type="InterPro" id="IPR000383">
    <property type="entry name" value="Xaa-Pro-like_dom"/>
</dbReference>
<dbReference type="EMBL" id="BMKA01000001">
    <property type="protein sequence ID" value="GGA09785.1"/>
    <property type="molecule type" value="Genomic_DNA"/>
</dbReference>
<dbReference type="Pfam" id="PF08530">
    <property type="entry name" value="PepX_C"/>
    <property type="match status" value="1"/>
</dbReference>
<dbReference type="Proteomes" id="UP000628017">
    <property type="component" value="Unassembled WGS sequence"/>
</dbReference>
<evidence type="ECO:0000259" key="2">
    <source>
        <dbReference type="SMART" id="SM00939"/>
    </source>
</evidence>
<reference evidence="3" key="1">
    <citation type="journal article" date="2014" name="Int. J. Syst. Evol. Microbiol.">
        <title>Complete genome sequence of Corynebacterium casei LMG S-19264T (=DSM 44701T), isolated from a smear-ripened cheese.</title>
        <authorList>
            <consortium name="US DOE Joint Genome Institute (JGI-PGF)"/>
            <person name="Walter F."/>
            <person name="Albersmeier A."/>
            <person name="Kalinowski J."/>
            <person name="Ruckert C."/>
        </authorList>
    </citation>
    <scope>NUCLEOTIDE SEQUENCE</scope>
    <source>
        <strain evidence="3">CGMCC 1.15880</strain>
    </source>
</reference>
<dbReference type="Gene3D" id="2.60.120.260">
    <property type="entry name" value="Galactose-binding domain-like"/>
    <property type="match status" value="1"/>
</dbReference>
<dbReference type="Gene3D" id="3.40.50.1820">
    <property type="entry name" value="alpha/beta hydrolase"/>
    <property type="match status" value="1"/>
</dbReference>
<dbReference type="SUPFAM" id="SSF53474">
    <property type="entry name" value="alpha/beta-Hydrolases"/>
    <property type="match status" value="1"/>
</dbReference>
<dbReference type="Pfam" id="PF02129">
    <property type="entry name" value="Peptidase_S15"/>
    <property type="match status" value="1"/>
</dbReference>
<evidence type="ECO:0000313" key="4">
    <source>
        <dbReference type="Proteomes" id="UP000628017"/>
    </source>
</evidence>
<dbReference type="SMART" id="SM00939">
    <property type="entry name" value="PepX_C"/>
    <property type="match status" value="1"/>
</dbReference>
<dbReference type="SUPFAM" id="SSF49785">
    <property type="entry name" value="Galactose-binding domain-like"/>
    <property type="match status" value="1"/>
</dbReference>
<feature type="domain" description="Xaa-Pro dipeptidyl-peptidase C-terminal" evidence="2">
    <location>
        <begin position="351"/>
        <end position="593"/>
    </location>
</feature>
<dbReference type="InterPro" id="IPR013736">
    <property type="entry name" value="Xaa-Pro_dipept_C"/>
</dbReference>
<reference evidence="3" key="2">
    <citation type="submission" date="2020-09" db="EMBL/GenBank/DDBJ databases">
        <authorList>
            <person name="Sun Q."/>
            <person name="Zhou Y."/>
        </authorList>
    </citation>
    <scope>NUCLEOTIDE SEQUENCE</scope>
    <source>
        <strain evidence="3">CGMCC 1.15880</strain>
    </source>
</reference>
<keyword evidence="1 3" id="KW-0378">Hydrolase</keyword>